<evidence type="ECO:0000313" key="2">
    <source>
        <dbReference type="Proteomes" id="UP000199119"/>
    </source>
</evidence>
<protein>
    <submittedName>
        <fullName evidence="1">Uncharacterized protein</fullName>
    </submittedName>
</protein>
<organism evidence="1 2">
    <name type="scientific">Paracidovorax wautersii</name>
    <dbReference type="NCBI Taxonomy" id="1177982"/>
    <lineage>
        <taxon>Bacteria</taxon>
        <taxon>Pseudomonadati</taxon>
        <taxon>Pseudomonadota</taxon>
        <taxon>Betaproteobacteria</taxon>
        <taxon>Burkholderiales</taxon>
        <taxon>Comamonadaceae</taxon>
        <taxon>Paracidovorax</taxon>
    </lineage>
</organism>
<dbReference type="Proteomes" id="UP000199119">
    <property type="component" value="Unassembled WGS sequence"/>
</dbReference>
<accession>A0A1I2GYN0</accession>
<sequence length="719" mass="75326">MRRLISVALGLILTGCSSLPEHVSQSLSLAEACQDLEQNKTASLPMLPSQFGDLIQARLRAETYCLSIDGVGGLHSLIECSLADLQMKVKVQGESVSSVMDTELAKLAAAVKEQDRQLADAGKDLRAAIVEVCGTPLTPRNLASISQCYLSLLHEAPNRPAIAKAQTSLSAAYKALAETNLRVNQARRQVAVVHGAADTATIAIAKDMAQFSAAVDRHVADARTALAGDISAATADTLLASLVYQRAYRLFDFVDQSLHPIELLIDRGNAKLYGTVSLSMAAFGTQIQEKVTSGMEGLIRAQVMAAYKGGAQTRLNDQGKASPLWIPLGIAACERLSDPKVIRKSPTLQPFVEHGLALAVKNVMNMLKSERSEVVLAASQVASAPESAEKALPTEKASPPEVAADYSPGLRQTYLSAQWAVRQAMTPTTAAQMVDDKGAVVRAEYVVGAVDEALIRRSALALSSSMAISEDARKSGISFSPGMAVSAAMSLSVAQATASASASANSNSTSTNTQNLYVTAPAPAAAAPAKAANPAPVVPSMDLCAVAPAGSRCMRLGDSVFRFDVGPFAAKLYSDEDLRQSLLLIASAAKASGNVYKAEVIGNASVPSFDCKQLQQWLDGGDASDLQITSSGSNGVQTYRFTSREDPNIFLPASCAPNTSQIDGNRALARARAVWAAGVLSKAAVKVPAEGIAGQGTLNAAKRDSANDRNVRVVLSASK</sequence>
<name>A0A1I2GYN0_9BURK</name>
<keyword evidence="2" id="KW-1185">Reference proteome</keyword>
<dbReference type="RefSeq" id="WP_139222892.1">
    <property type="nucleotide sequence ID" value="NZ_FONX01000017.1"/>
</dbReference>
<dbReference type="AlphaFoldDB" id="A0A1I2GYN0"/>
<dbReference type="PROSITE" id="PS51257">
    <property type="entry name" value="PROKAR_LIPOPROTEIN"/>
    <property type="match status" value="1"/>
</dbReference>
<evidence type="ECO:0000313" key="1">
    <source>
        <dbReference type="EMBL" id="SFF22169.1"/>
    </source>
</evidence>
<dbReference type="EMBL" id="FONX01000017">
    <property type="protein sequence ID" value="SFF22169.1"/>
    <property type="molecule type" value="Genomic_DNA"/>
</dbReference>
<gene>
    <name evidence="1" type="ORF">SAMN04489711_11787</name>
</gene>
<proteinExistence type="predicted"/>
<reference evidence="2" key="1">
    <citation type="submission" date="2016-10" db="EMBL/GenBank/DDBJ databases">
        <authorList>
            <person name="Varghese N."/>
            <person name="Submissions S."/>
        </authorList>
    </citation>
    <scope>NUCLEOTIDE SEQUENCE [LARGE SCALE GENOMIC DNA]</scope>
    <source>
        <strain evidence="2">DSM 27981</strain>
    </source>
</reference>